<gene>
    <name evidence="1" type="ORF">JOF36_005922</name>
</gene>
<evidence type="ECO:0000313" key="2">
    <source>
        <dbReference type="Proteomes" id="UP001519295"/>
    </source>
</evidence>
<protein>
    <recommendedName>
        <fullName evidence="3">DUF3168 domain-containing protein</fullName>
    </recommendedName>
</protein>
<comment type="caution">
    <text evidence="1">The sequence shown here is derived from an EMBL/GenBank/DDBJ whole genome shotgun (WGS) entry which is preliminary data.</text>
</comment>
<dbReference type="Proteomes" id="UP001519295">
    <property type="component" value="Unassembled WGS sequence"/>
</dbReference>
<organism evidence="1 2">
    <name type="scientific">Pseudonocardia parietis</name>
    <dbReference type="NCBI Taxonomy" id="570936"/>
    <lineage>
        <taxon>Bacteria</taxon>
        <taxon>Bacillati</taxon>
        <taxon>Actinomycetota</taxon>
        <taxon>Actinomycetes</taxon>
        <taxon>Pseudonocardiales</taxon>
        <taxon>Pseudonocardiaceae</taxon>
        <taxon>Pseudonocardia</taxon>
    </lineage>
</organism>
<keyword evidence="2" id="KW-1185">Reference proteome</keyword>
<reference evidence="1 2" key="1">
    <citation type="submission" date="2021-03" db="EMBL/GenBank/DDBJ databases">
        <title>Sequencing the genomes of 1000 actinobacteria strains.</title>
        <authorList>
            <person name="Klenk H.-P."/>
        </authorList>
    </citation>
    <scope>NUCLEOTIDE SEQUENCE [LARGE SCALE GENOMIC DNA]</scope>
    <source>
        <strain evidence="1 2">DSM 45256</strain>
    </source>
</reference>
<accession>A0ABS4W2I0</accession>
<sequence>MTASAIPGFLDALVPLLQAAPALTGWLVVDGPALENTSRPDVLAVGISTDDLSVETEKADAGLGARRERADVTCMAVSWTGDAALSPRRAQAFAAMAAVQDVLRADPTVAGTVTRARVMSAVYTPGRDAKGCGASVEFQIRIDAFNN</sequence>
<evidence type="ECO:0000313" key="1">
    <source>
        <dbReference type="EMBL" id="MBP2370226.1"/>
    </source>
</evidence>
<dbReference type="RefSeq" id="WP_210033296.1">
    <property type="nucleotide sequence ID" value="NZ_JAGINU010000001.1"/>
</dbReference>
<dbReference type="EMBL" id="JAGINU010000001">
    <property type="protein sequence ID" value="MBP2370226.1"/>
    <property type="molecule type" value="Genomic_DNA"/>
</dbReference>
<name>A0ABS4W2I0_9PSEU</name>
<proteinExistence type="predicted"/>
<evidence type="ECO:0008006" key="3">
    <source>
        <dbReference type="Google" id="ProtNLM"/>
    </source>
</evidence>